<dbReference type="AlphaFoldDB" id="A0A1I3TWA5"/>
<dbReference type="EMBL" id="FORR01000019">
    <property type="protein sequence ID" value="SFJ73817.1"/>
    <property type="molecule type" value="Genomic_DNA"/>
</dbReference>
<keyword evidence="2" id="KW-1185">Reference proteome</keyword>
<protein>
    <submittedName>
        <fullName evidence="1">Uncharacterized protein</fullName>
    </submittedName>
</protein>
<organism evidence="1 2">
    <name type="scientific">Thermoflavimicrobium dichotomicum</name>
    <dbReference type="NCBI Taxonomy" id="46223"/>
    <lineage>
        <taxon>Bacteria</taxon>
        <taxon>Bacillati</taxon>
        <taxon>Bacillota</taxon>
        <taxon>Bacilli</taxon>
        <taxon>Bacillales</taxon>
        <taxon>Thermoactinomycetaceae</taxon>
        <taxon>Thermoflavimicrobium</taxon>
    </lineage>
</organism>
<evidence type="ECO:0000313" key="2">
    <source>
        <dbReference type="Proteomes" id="UP000199545"/>
    </source>
</evidence>
<dbReference type="InterPro" id="IPR012340">
    <property type="entry name" value="NA-bd_OB-fold"/>
</dbReference>
<dbReference type="Gene3D" id="2.40.50.140">
    <property type="entry name" value="Nucleic acid-binding proteins"/>
    <property type="match status" value="1"/>
</dbReference>
<gene>
    <name evidence="1" type="ORF">SAMN05421852_11963</name>
</gene>
<proteinExistence type="predicted"/>
<dbReference type="STRING" id="46223.SAMN05421852_11963"/>
<sequence>MVTTTIPATGLGEVIITTSGGNTNQIAQSATGEEIPQGTKIMVSDVIGHTLLVQPFLANEKVE</sequence>
<evidence type="ECO:0000313" key="1">
    <source>
        <dbReference type="EMBL" id="SFJ73817.1"/>
    </source>
</evidence>
<reference evidence="1 2" key="1">
    <citation type="submission" date="2016-10" db="EMBL/GenBank/DDBJ databases">
        <authorList>
            <person name="de Groot N.N."/>
        </authorList>
    </citation>
    <scope>NUCLEOTIDE SEQUENCE [LARGE SCALE GENOMIC DNA]</scope>
    <source>
        <strain evidence="1 2">DSM 44778</strain>
    </source>
</reference>
<name>A0A1I3TWA5_9BACL</name>
<accession>A0A1I3TWA5</accession>
<dbReference type="Proteomes" id="UP000199545">
    <property type="component" value="Unassembled WGS sequence"/>
</dbReference>